<dbReference type="EMBL" id="JARAOO010000007">
    <property type="protein sequence ID" value="KAJ7962838.1"/>
    <property type="molecule type" value="Genomic_DNA"/>
</dbReference>
<dbReference type="GO" id="GO:0004519">
    <property type="term" value="F:endonuclease activity"/>
    <property type="evidence" value="ECO:0007669"/>
    <property type="project" value="UniProtKB-KW"/>
</dbReference>
<feature type="region of interest" description="Disordered" evidence="11">
    <location>
        <begin position="136"/>
        <end position="198"/>
    </location>
</feature>
<keyword evidence="5" id="KW-0460">Magnesium</keyword>
<accession>A0AAD7LRD9</accession>
<keyword evidence="8" id="KW-0808">Transferase</keyword>
<dbReference type="GO" id="GO:0003887">
    <property type="term" value="F:DNA-directed DNA polymerase activity"/>
    <property type="evidence" value="ECO:0007669"/>
    <property type="project" value="UniProtKB-KW"/>
</dbReference>
<proteinExistence type="predicted"/>
<dbReference type="Proteomes" id="UP001163823">
    <property type="component" value="Chromosome 7"/>
</dbReference>
<reference evidence="14" key="1">
    <citation type="journal article" date="2023" name="Science">
        <title>Elucidation of the pathway for biosynthesis of saponin adjuvants from the soapbark tree.</title>
        <authorList>
            <person name="Reed J."/>
            <person name="Orme A."/>
            <person name="El-Demerdash A."/>
            <person name="Owen C."/>
            <person name="Martin L.B.B."/>
            <person name="Misra R.C."/>
            <person name="Kikuchi S."/>
            <person name="Rejzek M."/>
            <person name="Martin A.C."/>
            <person name="Harkess A."/>
            <person name="Leebens-Mack J."/>
            <person name="Louveau T."/>
            <person name="Stephenson M.J."/>
            <person name="Osbourn A."/>
        </authorList>
    </citation>
    <scope>NUCLEOTIDE SEQUENCE</scope>
    <source>
        <strain evidence="14">S10</strain>
    </source>
</reference>
<name>A0AAD7LRD9_QUISA</name>
<feature type="domain" description="Retroviral polymerase SH3-like" evidence="13">
    <location>
        <begin position="55"/>
        <end position="113"/>
    </location>
</feature>
<evidence type="ECO:0000256" key="8">
    <source>
        <dbReference type="ARBA" id="ARBA00022932"/>
    </source>
</evidence>
<dbReference type="PANTHER" id="PTHR42648">
    <property type="entry name" value="TRANSPOSASE, PUTATIVE-RELATED"/>
    <property type="match status" value="1"/>
</dbReference>
<evidence type="ECO:0000259" key="12">
    <source>
        <dbReference type="Pfam" id="PF07727"/>
    </source>
</evidence>
<keyword evidence="4" id="KW-0378">Hydrolase</keyword>
<evidence type="ECO:0000256" key="11">
    <source>
        <dbReference type="SAM" id="MobiDB-lite"/>
    </source>
</evidence>
<protein>
    <submittedName>
        <fullName evidence="14">Retrovirus-related Pol polyprotein from transposon TNT 1-94</fullName>
    </submittedName>
</protein>
<evidence type="ECO:0000256" key="5">
    <source>
        <dbReference type="ARBA" id="ARBA00022842"/>
    </source>
</evidence>
<gene>
    <name evidence="14" type="ORF">O6P43_018008</name>
</gene>
<feature type="domain" description="Reverse transcriptase Ty1/copia-type" evidence="12">
    <location>
        <begin position="242"/>
        <end position="285"/>
    </location>
</feature>
<comment type="caution">
    <text evidence="14">The sequence shown here is derived from an EMBL/GenBank/DDBJ whole genome shotgun (WGS) entry which is preliminary data.</text>
</comment>
<dbReference type="GO" id="GO:0003964">
    <property type="term" value="F:RNA-directed DNA polymerase activity"/>
    <property type="evidence" value="ECO:0007669"/>
    <property type="project" value="UniProtKB-KW"/>
</dbReference>
<dbReference type="InterPro" id="IPR013103">
    <property type="entry name" value="RVT_2"/>
</dbReference>
<keyword evidence="8" id="KW-0239">DNA-directed DNA polymerase</keyword>
<dbReference type="GO" id="GO:0016787">
    <property type="term" value="F:hydrolase activity"/>
    <property type="evidence" value="ECO:0007669"/>
    <property type="project" value="UniProtKB-KW"/>
</dbReference>
<evidence type="ECO:0000256" key="4">
    <source>
        <dbReference type="ARBA" id="ARBA00022801"/>
    </source>
</evidence>
<keyword evidence="15" id="KW-1185">Reference proteome</keyword>
<evidence type="ECO:0000313" key="15">
    <source>
        <dbReference type="Proteomes" id="UP001163823"/>
    </source>
</evidence>
<evidence type="ECO:0000256" key="2">
    <source>
        <dbReference type="ARBA" id="ARBA00022723"/>
    </source>
</evidence>
<keyword evidence="6" id="KW-0229">DNA integration</keyword>
<dbReference type="Pfam" id="PF07727">
    <property type="entry name" value="RVT_2"/>
    <property type="match status" value="1"/>
</dbReference>
<keyword evidence="9" id="KW-0233">DNA recombination</keyword>
<evidence type="ECO:0000256" key="3">
    <source>
        <dbReference type="ARBA" id="ARBA00022759"/>
    </source>
</evidence>
<dbReference type="GO" id="GO:0046872">
    <property type="term" value="F:metal ion binding"/>
    <property type="evidence" value="ECO:0007669"/>
    <property type="project" value="UniProtKB-KW"/>
</dbReference>
<evidence type="ECO:0000256" key="10">
    <source>
        <dbReference type="ARBA" id="ARBA00023268"/>
    </source>
</evidence>
<dbReference type="KEGG" id="qsa:O6P43_018008"/>
<keyword evidence="1" id="KW-0540">Nuclease</keyword>
<dbReference type="PANTHER" id="PTHR42648:SF11">
    <property type="entry name" value="TRANSPOSON TY4-P GAG-POL POLYPROTEIN"/>
    <property type="match status" value="1"/>
</dbReference>
<keyword evidence="2" id="KW-0479">Metal-binding</keyword>
<dbReference type="InterPro" id="IPR057670">
    <property type="entry name" value="SH3_retrovirus"/>
</dbReference>
<evidence type="ECO:0000256" key="1">
    <source>
        <dbReference type="ARBA" id="ARBA00022722"/>
    </source>
</evidence>
<keyword evidence="10" id="KW-0511">Multifunctional enzyme</keyword>
<evidence type="ECO:0000313" key="14">
    <source>
        <dbReference type="EMBL" id="KAJ7962838.1"/>
    </source>
</evidence>
<evidence type="ECO:0000256" key="6">
    <source>
        <dbReference type="ARBA" id="ARBA00022908"/>
    </source>
</evidence>
<evidence type="ECO:0000256" key="7">
    <source>
        <dbReference type="ARBA" id="ARBA00022918"/>
    </source>
</evidence>
<keyword evidence="3" id="KW-0255">Endonuclease</keyword>
<dbReference type="AlphaFoldDB" id="A0AAD7LRD9"/>
<organism evidence="14 15">
    <name type="scientific">Quillaja saponaria</name>
    <name type="common">Soap bark tree</name>
    <dbReference type="NCBI Taxonomy" id="32244"/>
    <lineage>
        <taxon>Eukaryota</taxon>
        <taxon>Viridiplantae</taxon>
        <taxon>Streptophyta</taxon>
        <taxon>Embryophyta</taxon>
        <taxon>Tracheophyta</taxon>
        <taxon>Spermatophyta</taxon>
        <taxon>Magnoliopsida</taxon>
        <taxon>eudicotyledons</taxon>
        <taxon>Gunneridae</taxon>
        <taxon>Pentapetalae</taxon>
        <taxon>rosids</taxon>
        <taxon>fabids</taxon>
        <taxon>Fabales</taxon>
        <taxon>Quillajaceae</taxon>
        <taxon>Quillaja</taxon>
    </lineage>
</organism>
<dbReference type="GO" id="GO:0006310">
    <property type="term" value="P:DNA recombination"/>
    <property type="evidence" value="ECO:0007669"/>
    <property type="project" value="UniProtKB-KW"/>
</dbReference>
<dbReference type="Pfam" id="PF25597">
    <property type="entry name" value="SH3_retrovirus"/>
    <property type="match status" value="1"/>
</dbReference>
<dbReference type="InterPro" id="IPR039537">
    <property type="entry name" value="Retrotran_Ty1/copia-like"/>
</dbReference>
<keyword evidence="7" id="KW-0695">RNA-directed DNA polymerase</keyword>
<evidence type="ECO:0000259" key="13">
    <source>
        <dbReference type="Pfam" id="PF25597"/>
    </source>
</evidence>
<feature type="compositionally biased region" description="Polar residues" evidence="11">
    <location>
        <begin position="158"/>
        <end position="172"/>
    </location>
</feature>
<sequence>MLHAKNIPGRFWAEAMRTAAFVINRLPQKRLCFLSPFEKLRNMKPTVSYFRVFRCICYVFVPDHLRSKIDKKAIRCIFVGYDTQRKGWKCCDPTTGKCYTSRNVVFDESSSWWSSENEILPDSNDFEAELQTAQFQSTSNETKDVGDDGDDGDAEQGVAQNSWQTGVYQQPSEEGEHGEAEIPTQQSQPRRSTRIRKPNTKYANATIAKEVDAKEPETYEEASQNTVWIVAMEEEIAALEQNQTWELVPKPRDVKPISCKWVYKVKRCTDGSIKRYKARLVARGFT</sequence>
<evidence type="ECO:0000256" key="9">
    <source>
        <dbReference type="ARBA" id="ARBA00023172"/>
    </source>
</evidence>
<keyword evidence="8" id="KW-0548">Nucleotidyltransferase</keyword>
<dbReference type="GO" id="GO:0015074">
    <property type="term" value="P:DNA integration"/>
    <property type="evidence" value="ECO:0007669"/>
    <property type="project" value="UniProtKB-KW"/>
</dbReference>